<keyword evidence="1" id="KW-0812">Transmembrane</keyword>
<dbReference type="EnsemblPlants" id="ONIVA08G07110.1">
    <property type="protein sequence ID" value="ONIVA08G07110.1"/>
    <property type="gene ID" value="ONIVA08G07110"/>
</dbReference>
<dbReference type="Gramene" id="ONIVA08G07110.1">
    <property type="protein sequence ID" value="ONIVA08G07110.1"/>
    <property type="gene ID" value="ONIVA08G07110"/>
</dbReference>
<organism evidence="2">
    <name type="scientific">Oryza nivara</name>
    <name type="common">Indian wild rice</name>
    <name type="synonym">Oryza sativa f. spontanea</name>
    <dbReference type="NCBI Taxonomy" id="4536"/>
    <lineage>
        <taxon>Eukaryota</taxon>
        <taxon>Viridiplantae</taxon>
        <taxon>Streptophyta</taxon>
        <taxon>Embryophyta</taxon>
        <taxon>Tracheophyta</taxon>
        <taxon>Spermatophyta</taxon>
        <taxon>Magnoliopsida</taxon>
        <taxon>Liliopsida</taxon>
        <taxon>Poales</taxon>
        <taxon>Poaceae</taxon>
        <taxon>BOP clade</taxon>
        <taxon>Oryzoideae</taxon>
        <taxon>Oryzeae</taxon>
        <taxon>Oryzinae</taxon>
        <taxon>Oryza</taxon>
    </lineage>
</organism>
<reference evidence="2" key="2">
    <citation type="submission" date="2018-04" db="EMBL/GenBank/DDBJ databases">
        <title>OnivRS2 (Oryza nivara Reference Sequence Version 2).</title>
        <authorList>
            <person name="Zhang J."/>
            <person name="Kudrna D."/>
            <person name="Lee S."/>
            <person name="Talag J."/>
            <person name="Rajasekar S."/>
            <person name="Welchert J."/>
            <person name="Hsing Y.-I."/>
            <person name="Wing R.A."/>
        </authorList>
    </citation>
    <scope>NUCLEOTIDE SEQUENCE [LARGE SCALE GENOMIC DNA]</scope>
    <source>
        <strain evidence="2">SL10</strain>
    </source>
</reference>
<protein>
    <submittedName>
        <fullName evidence="2">Uncharacterized protein</fullName>
    </submittedName>
</protein>
<dbReference type="AlphaFoldDB" id="A0A0E0I8Q2"/>
<evidence type="ECO:0000313" key="2">
    <source>
        <dbReference type="EnsemblPlants" id="ONIVA08G07110.1"/>
    </source>
</evidence>
<keyword evidence="1" id="KW-0472">Membrane</keyword>
<accession>A0A0E0I8Q2</accession>
<proteinExistence type="predicted"/>
<evidence type="ECO:0000256" key="1">
    <source>
        <dbReference type="SAM" id="Phobius"/>
    </source>
</evidence>
<keyword evidence="1" id="KW-1133">Transmembrane helix</keyword>
<reference evidence="2" key="1">
    <citation type="submission" date="2015-04" db="UniProtKB">
        <authorList>
            <consortium name="EnsemblPlants"/>
        </authorList>
    </citation>
    <scope>IDENTIFICATION</scope>
    <source>
        <strain evidence="2">SL10</strain>
    </source>
</reference>
<keyword evidence="3" id="KW-1185">Reference proteome</keyword>
<evidence type="ECO:0000313" key="3">
    <source>
        <dbReference type="Proteomes" id="UP000006591"/>
    </source>
</evidence>
<sequence>MAIFKKDRTAVLFVISLMLWFSLPAKQYIARMDGPINVAAYMAAFFILTTTFHYNLNCANLPKCTEHECVADCHRRGFQVGVGLVHCMDGRPDQCCCVHGGLLHPDDKLTTN</sequence>
<dbReference type="HOGENOM" id="CLU_172132_0_0_1"/>
<name>A0A0E0I8Q2_ORYNI</name>
<dbReference type="OMA" id="ANLPKCT"/>
<dbReference type="Proteomes" id="UP000006591">
    <property type="component" value="Chromosome 8"/>
</dbReference>
<feature type="transmembrane region" description="Helical" evidence="1">
    <location>
        <begin position="35"/>
        <end position="56"/>
    </location>
</feature>